<comment type="pathway">
    <text evidence="2">Protein modification; protein ubiquitination.</text>
</comment>
<organism evidence="6 7">
    <name type="scientific">Magallana gigas</name>
    <name type="common">Pacific oyster</name>
    <name type="synonym">Crassostrea gigas</name>
    <dbReference type="NCBI Taxonomy" id="29159"/>
    <lineage>
        <taxon>Eukaryota</taxon>
        <taxon>Metazoa</taxon>
        <taxon>Spiralia</taxon>
        <taxon>Lophotrochozoa</taxon>
        <taxon>Mollusca</taxon>
        <taxon>Bivalvia</taxon>
        <taxon>Autobranchia</taxon>
        <taxon>Pteriomorphia</taxon>
        <taxon>Ostreida</taxon>
        <taxon>Ostreoidea</taxon>
        <taxon>Ostreidae</taxon>
        <taxon>Magallana</taxon>
    </lineage>
</organism>
<evidence type="ECO:0000313" key="6">
    <source>
        <dbReference type="EnsemblMetazoa" id="G30435.1:cds"/>
    </source>
</evidence>
<feature type="domain" description="BTB" evidence="5">
    <location>
        <begin position="102"/>
        <end position="170"/>
    </location>
</feature>
<dbReference type="SUPFAM" id="SSF54695">
    <property type="entry name" value="POZ domain"/>
    <property type="match status" value="1"/>
</dbReference>
<dbReference type="Pfam" id="PF07707">
    <property type="entry name" value="BACK"/>
    <property type="match status" value="1"/>
</dbReference>
<dbReference type="PANTHER" id="PTHR45774:SF3">
    <property type="entry name" value="BTB (POZ) DOMAIN-CONTAINING 2B-RELATED"/>
    <property type="match status" value="1"/>
</dbReference>
<dbReference type="Gene3D" id="3.30.710.10">
    <property type="entry name" value="Potassium Channel Kv1.1, Chain A"/>
    <property type="match status" value="1"/>
</dbReference>
<name>A0A8W8LZ52_MAGGI</name>
<dbReference type="PROSITE" id="PS50097">
    <property type="entry name" value="BTB"/>
    <property type="match status" value="1"/>
</dbReference>
<accession>A0A8W8LZ52</accession>
<dbReference type="InterPro" id="IPR012983">
    <property type="entry name" value="PHR"/>
</dbReference>
<comment type="subcellular location">
    <subcellularLocation>
        <location evidence="1">Cytoplasm</location>
    </subcellularLocation>
</comment>
<reference evidence="6" key="1">
    <citation type="submission" date="2022-08" db="UniProtKB">
        <authorList>
            <consortium name="EnsemblMetazoa"/>
        </authorList>
    </citation>
    <scope>IDENTIFICATION</scope>
    <source>
        <strain evidence="6">05x7-T-G4-1.051#20</strain>
    </source>
</reference>
<keyword evidence="7" id="KW-1185">Reference proteome</keyword>
<dbReference type="SMART" id="SM00225">
    <property type="entry name" value="BTB"/>
    <property type="match status" value="1"/>
</dbReference>
<evidence type="ECO:0000256" key="4">
    <source>
        <dbReference type="ARBA" id="ARBA00022786"/>
    </source>
</evidence>
<dbReference type="InterPro" id="IPR038648">
    <property type="entry name" value="PHR_sf"/>
</dbReference>
<dbReference type="AlphaFoldDB" id="A0A8W8LZ52"/>
<dbReference type="SMART" id="SM00875">
    <property type="entry name" value="BACK"/>
    <property type="match status" value="1"/>
</dbReference>
<dbReference type="EnsemblMetazoa" id="G30435.1">
    <property type="protein sequence ID" value="G30435.1:cds"/>
    <property type="gene ID" value="G30435"/>
</dbReference>
<evidence type="ECO:0000256" key="1">
    <source>
        <dbReference type="ARBA" id="ARBA00004496"/>
    </source>
</evidence>
<dbReference type="GO" id="GO:0022008">
    <property type="term" value="P:neurogenesis"/>
    <property type="evidence" value="ECO:0007669"/>
    <property type="project" value="TreeGrafter"/>
</dbReference>
<keyword evidence="4" id="KW-0833">Ubl conjugation pathway</keyword>
<dbReference type="Proteomes" id="UP000005408">
    <property type="component" value="Unassembled WGS sequence"/>
</dbReference>
<dbReference type="PANTHER" id="PTHR45774">
    <property type="entry name" value="BTB/POZ DOMAIN-CONTAINING"/>
    <property type="match status" value="1"/>
</dbReference>
<evidence type="ECO:0000259" key="5">
    <source>
        <dbReference type="PROSITE" id="PS50097"/>
    </source>
</evidence>
<evidence type="ECO:0000313" key="7">
    <source>
        <dbReference type="Proteomes" id="UP000005408"/>
    </source>
</evidence>
<keyword evidence="3" id="KW-0963">Cytoplasm</keyword>
<dbReference type="Gene3D" id="2.60.120.820">
    <property type="entry name" value="PHR domain"/>
    <property type="match status" value="1"/>
</dbReference>
<protein>
    <recommendedName>
        <fullName evidence="5">BTB domain-containing protein</fullName>
    </recommendedName>
</protein>
<proteinExistence type="predicted"/>
<evidence type="ECO:0000256" key="2">
    <source>
        <dbReference type="ARBA" id="ARBA00004906"/>
    </source>
</evidence>
<dbReference type="InterPro" id="IPR000210">
    <property type="entry name" value="BTB/POZ_dom"/>
</dbReference>
<sequence length="536" mass="60512">MLCILAFITDVNGLLAPFASSFSSSVALATIGPLTAYSICTIFGFTESINRNRILFTVTVCEVSEKRKPPSVSMAASIIDDWQSCRNLQFCNRHMWTNQVACDIDFLVGEDKERVPAHKYILISRSCVFFTMFCGPLAETQREITLPDIEPPVFKALLEFLYTDSVDLQPDIVLPLLYAAKKYSIQALVKQCIQYLELDQTTENICAILEQSHLYDEHELQRKCMGYICRNTKEVLISEDFLSLSSQCLEVILSSDELQIDEKSVLDATLKWANARCKEKNLEVNAENQRRVLGNIIYLVRFPLLGDQYFTEVVADMDILTDSEKVELFKYFFKKDRSKKCKFSPINRYSGLDSPTSMTTSFHSDVNDSRPIQTCIRYGAVYEDGSWYCGGEPDAISFTCNEKISLHGLLVYGSYIGEGVYDVTCSLYDTMDIEKVTRKTRLKTSESQHTYPILLETPVDIGPKKKYSLVVKLLSSDGLDTYQGKNGQSTVTCSGVRFSFSKSKFSRNGTDVKIGQIPGILFTTCRQDSSDEFDST</sequence>
<dbReference type="Pfam" id="PF00651">
    <property type="entry name" value="BTB"/>
    <property type="match status" value="1"/>
</dbReference>
<dbReference type="GO" id="GO:0005829">
    <property type="term" value="C:cytosol"/>
    <property type="evidence" value="ECO:0007669"/>
    <property type="project" value="TreeGrafter"/>
</dbReference>
<dbReference type="FunFam" id="1.25.40.420:FF:000008">
    <property type="entry name" value="BTB/POZ domain-containing protein POB1"/>
    <property type="match status" value="1"/>
</dbReference>
<dbReference type="InterPro" id="IPR011705">
    <property type="entry name" value="BACK"/>
</dbReference>
<evidence type="ECO:0000256" key="3">
    <source>
        <dbReference type="ARBA" id="ARBA00022490"/>
    </source>
</evidence>
<dbReference type="Gene3D" id="1.25.40.420">
    <property type="match status" value="1"/>
</dbReference>
<dbReference type="Pfam" id="PF08005">
    <property type="entry name" value="PHR"/>
    <property type="match status" value="1"/>
</dbReference>
<dbReference type="InterPro" id="IPR011333">
    <property type="entry name" value="SKP1/BTB/POZ_sf"/>
</dbReference>